<keyword evidence="4" id="KW-0597">Phosphoprotein</keyword>
<dbReference type="GO" id="GO:0005516">
    <property type="term" value="F:calmodulin binding"/>
    <property type="evidence" value="ECO:0007669"/>
    <property type="project" value="UniProtKB-KW"/>
</dbReference>
<evidence type="ECO:0000256" key="4">
    <source>
        <dbReference type="ARBA" id="ARBA00022553"/>
    </source>
</evidence>
<dbReference type="FunFam" id="1.10.510.10:FF:000449">
    <property type="entry name" value="Calcium/calmodulin-dependent protein kinase"/>
    <property type="match status" value="1"/>
</dbReference>
<keyword evidence="8 12" id="KW-0067">ATP-binding</keyword>
<dbReference type="PROSITE" id="PS00107">
    <property type="entry name" value="PROTEIN_KINASE_ATP"/>
    <property type="match status" value="1"/>
</dbReference>
<accession>A0A9P4IBE8</accession>
<keyword evidence="6 12" id="KW-0547">Nucleotide-binding</keyword>
<dbReference type="SMART" id="SM00220">
    <property type="entry name" value="S_TKc"/>
    <property type="match status" value="1"/>
</dbReference>
<dbReference type="PROSITE" id="PS00108">
    <property type="entry name" value="PROTEIN_KINASE_ST"/>
    <property type="match status" value="1"/>
</dbReference>
<keyword evidence="17" id="KW-1185">Reference proteome</keyword>
<dbReference type="AlphaFoldDB" id="A0A9P4IBE8"/>
<organism evidence="16 17">
    <name type="scientific">Rhizodiscina lignyota</name>
    <dbReference type="NCBI Taxonomy" id="1504668"/>
    <lineage>
        <taxon>Eukaryota</taxon>
        <taxon>Fungi</taxon>
        <taxon>Dikarya</taxon>
        <taxon>Ascomycota</taxon>
        <taxon>Pezizomycotina</taxon>
        <taxon>Dothideomycetes</taxon>
        <taxon>Pleosporomycetidae</taxon>
        <taxon>Aulographales</taxon>
        <taxon>Rhizodiscinaceae</taxon>
        <taxon>Rhizodiscina</taxon>
    </lineage>
</organism>
<comment type="catalytic activity">
    <reaction evidence="11">
        <text>L-seryl-[protein] + ATP = O-phospho-L-seryl-[protein] + ADP + H(+)</text>
        <dbReference type="Rhea" id="RHEA:17989"/>
        <dbReference type="Rhea" id="RHEA-COMP:9863"/>
        <dbReference type="Rhea" id="RHEA-COMP:11604"/>
        <dbReference type="ChEBI" id="CHEBI:15378"/>
        <dbReference type="ChEBI" id="CHEBI:29999"/>
        <dbReference type="ChEBI" id="CHEBI:30616"/>
        <dbReference type="ChEBI" id="CHEBI:83421"/>
        <dbReference type="ChEBI" id="CHEBI:456216"/>
        <dbReference type="EC" id="2.7.11.17"/>
    </reaction>
</comment>
<keyword evidence="9" id="KW-0112">Calmodulin-binding</keyword>
<dbReference type="EC" id="2.7.11.17" evidence="2"/>
<evidence type="ECO:0000256" key="12">
    <source>
        <dbReference type="PROSITE-ProRule" id="PRU10141"/>
    </source>
</evidence>
<name>A0A9P4IBE8_9PEZI</name>
<feature type="compositionally biased region" description="Basic and acidic residues" evidence="14">
    <location>
        <begin position="392"/>
        <end position="402"/>
    </location>
</feature>
<dbReference type="EMBL" id="ML978129">
    <property type="protein sequence ID" value="KAF2096622.1"/>
    <property type="molecule type" value="Genomic_DNA"/>
</dbReference>
<dbReference type="GO" id="GO:0004683">
    <property type="term" value="F:calcium/calmodulin-dependent protein kinase activity"/>
    <property type="evidence" value="ECO:0007669"/>
    <property type="project" value="UniProtKB-EC"/>
</dbReference>
<comment type="similarity">
    <text evidence="1">Belongs to the protein kinase superfamily. CAMK Ser/Thr protein kinase family. CaMK subfamily.</text>
</comment>
<evidence type="ECO:0000256" key="2">
    <source>
        <dbReference type="ARBA" id="ARBA00012434"/>
    </source>
</evidence>
<proteinExistence type="inferred from homology"/>
<comment type="catalytic activity">
    <reaction evidence="10">
        <text>L-threonyl-[protein] + ATP = O-phospho-L-threonyl-[protein] + ADP + H(+)</text>
        <dbReference type="Rhea" id="RHEA:46608"/>
        <dbReference type="Rhea" id="RHEA-COMP:11060"/>
        <dbReference type="Rhea" id="RHEA-COMP:11605"/>
        <dbReference type="ChEBI" id="CHEBI:15378"/>
        <dbReference type="ChEBI" id="CHEBI:30013"/>
        <dbReference type="ChEBI" id="CHEBI:30616"/>
        <dbReference type="ChEBI" id="CHEBI:61977"/>
        <dbReference type="ChEBI" id="CHEBI:456216"/>
        <dbReference type="EC" id="2.7.11.17"/>
    </reaction>
</comment>
<sequence length="416" mass="47026">MSLASMMNRLHGQPDSYDKKSKYRFGKTLGAGTYGIVREADCPDGKVAVKIILKKNVKGNEQMVYDEMEMLQKMKHPHIVKFHEWFESKDKYYIVTELATGGELFDRICERGKFTEKDAAETIRQVLDAVNYLHSKNVVHRDLKPENLLYVTPDPDSPLVLADFGIAKMLDSNEVLTTMAGSFGYAAPEVMLKRGHGKPVDIWSLGVITYTLLCGYSPFRSENLQDLIEECKDPRNPVFHPRYWNDVSDDAKDFIRKLLQVDPKKRPTSDEALQHIWLTGTTASNHDLLPEIRAYAAKQRLKRGIELVKLANRIEALKMQEDEEEVVPGEADVPASALEAAGESLAAHRQPQSSHGLEVPGARPDTTRPRSLSRLARGAIFREVVLAKVRDMKEQQEREKFEQAATMRSESRSGSK</sequence>
<evidence type="ECO:0000256" key="9">
    <source>
        <dbReference type="ARBA" id="ARBA00022860"/>
    </source>
</evidence>
<comment type="caution">
    <text evidence="16">The sequence shown here is derived from an EMBL/GenBank/DDBJ whole genome shotgun (WGS) entry which is preliminary data.</text>
</comment>
<dbReference type="InterPro" id="IPR008271">
    <property type="entry name" value="Ser/Thr_kinase_AS"/>
</dbReference>
<dbReference type="Gene3D" id="1.10.510.10">
    <property type="entry name" value="Transferase(Phosphotransferase) domain 1"/>
    <property type="match status" value="1"/>
</dbReference>
<evidence type="ECO:0000313" key="16">
    <source>
        <dbReference type="EMBL" id="KAF2096622.1"/>
    </source>
</evidence>
<dbReference type="GO" id="GO:0005524">
    <property type="term" value="F:ATP binding"/>
    <property type="evidence" value="ECO:0007669"/>
    <property type="project" value="UniProtKB-UniRule"/>
</dbReference>
<dbReference type="Proteomes" id="UP000799772">
    <property type="component" value="Unassembled WGS sequence"/>
</dbReference>
<evidence type="ECO:0000313" key="17">
    <source>
        <dbReference type="Proteomes" id="UP000799772"/>
    </source>
</evidence>
<evidence type="ECO:0000256" key="13">
    <source>
        <dbReference type="RuleBase" id="RU000304"/>
    </source>
</evidence>
<reference evidence="16" key="1">
    <citation type="journal article" date="2020" name="Stud. Mycol.">
        <title>101 Dothideomycetes genomes: a test case for predicting lifestyles and emergence of pathogens.</title>
        <authorList>
            <person name="Haridas S."/>
            <person name="Albert R."/>
            <person name="Binder M."/>
            <person name="Bloem J."/>
            <person name="Labutti K."/>
            <person name="Salamov A."/>
            <person name="Andreopoulos B."/>
            <person name="Baker S."/>
            <person name="Barry K."/>
            <person name="Bills G."/>
            <person name="Bluhm B."/>
            <person name="Cannon C."/>
            <person name="Castanera R."/>
            <person name="Culley D."/>
            <person name="Daum C."/>
            <person name="Ezra D."/>
            <person name="Gonzalez J."/>
            <person name="Henrissat B."/>
            <person name="Kuo A."/>
            <person name="Liang C."/>
            <person name="Lipzen A."/>
            <person name="Lutzoni F."/>
            <person name="Magnuson J."/>
            <person name="Mondo S."/>
            <person name="Nolan M."/>
            <person name="Ohm R."/>
            <person name="Pangilinan J."/>
            <person name="Park H.-J."/>
            <person name="Ramirez L."/>
            <person name="Alfaro M."/>
            <person name="Sun H."/>
            <person name="Tritt A."/>
            <person name="Yoshinaga Y."/>
            <person name="Zwiers L.-H."/>
            <person name="Turgeon B."/>
            <person name="Goodwin S."/>
            <person name="Spatafora J."/>
            <person name="Crous P."/>
            <person name="Grigoriev I."/>
        </authorList>
    </citation>
    <scope>NUCLEOTIDE SEQUENCE</scope>
    <source>
        <strain evidence="16">CBS 133067</strain>
    </source>
</reference>
<evidence type="ECO:0000256" key="6">
    <source>
        <dbReference type="ARBA" id="ARBA00022741"/>
    </source>
</evidence>
<keyword evidence="7 16" id="KW-0418">Kinase</keyword>
<feature type="binding site" evidence="12">
    <location>
        <position position="54"/>
    </location>
    <ligand>
        <name>ATP</name>
        <dbReference type="ChEBI" id="CHEBI:30616"/>
    </ligand>
</feature>
<feature type="region of interest" description="Disordered" evidence="14">
    <location>
        <begin position="392"/>
        <end position="416"/>
    </location>
</feature>
<dbReference type="PANTHER" id="PTHR24347">
    <property type="entry name" value="SERINE/THREONINE-PROTEIN KINASE"/>
    <property type="match status" value="1"/>
</dbReference>
<dbReference type="SUPFAM" id="SSF56112">
    <property type="entry name" value="Protein kinase-like (PK-like)"/>
    <property type="match status" value="1"/>
</dbReference>
<feature type="domain" description="Protein kinase" evidence="15">
    <location>
        <begin position="23"/>
        <end position="278"/>
    </location>
</feature>
<dbReference type="InterPro" id="IPR017441">
    <property type="entry name" value="Protein_kinase_ATP_BS"/>
</dbReference>
<evidence type="ECO:0000256" key="14">
    <source>
        <dbReference type="SAM" id="MobiDB-lite"/>
    </source>
</evidence>
<dbReference type="PROSITE" id="PS50011">
    <property type="entry name" value="PROTEIN_KINASE_DOM"/>
    <property type="match status" value="1"/>
</dbReference>
<keyword evidence="3 13" id="KW-0723">Serine/threonine-protein kinase</keyword>
<evidence type="ECO:0000259" key="15">
    <source>
        <dbReference type="PROSITE" id="PS50011"/>
    </source>
</evidence>
<protein>
    <recommendedName>
        <fullName evidence="2">calcium/calmodulin-dependent protein kinase</fullName>
        <ecNumber evidence="2">2.7.11.17</ecNumber>
    </recommendedName>
</protein>
<dbReference type="InterPro" id="IPR011009">
    <property type="entry name" value="Kinase-like_dom_sf"/>
</dbReference>
<keyword evidence="5" id="KW-0808">Transferase</keyword>
<feature type="region of interest" description="Disordered" evidence="14">
    <location>
        <begin position="342"/>
        <end position="373"/>
    </location>
</feature>
<evidence type="ECO:0000256" key="7">
    <source>
        <dbReference type="ARBA" id="ARBA00022777"/>
    </source>
</evidence>
<evidence type="ECO:0000256" key="10">
    <source>
        <dbReference type="ARBA" id="ARBA00047307"/>
    </source>
</evidence>
<evidence type="ECO:0000256" key="8">
    <source>
        <dbReference type="ARBA" id="ARBA00022840"/>
    </source>
</evidence>
<dbReference type="CDD" id="cd05117">
    <property type="entry name" value="STKc_CAMK"/>
    <property type="match status" value="1"/>
</dbReference>
<evidence type="ECO:0000256" key="5">
    <source>
        <dbReference type="ARBA" id="ARBA00022679"/>
    </source>
</evidence>
<dbReference type="Pfam" id="PF00069">
    <property type="entry name" value="Pkinase"/>
    <property type="match status" value="1"/>
</dbReference>
<gene>
    <name evidence="16" type="ORF">NA57DRAFT_67299</name>
</gene>
<dbReference type="FunFam" id="3.30.200.20:FF:000278">
    <property type="entry name" value="Calcium/calmodulin-dependent protein kinase II"/>
    <property type="match status" value="1"/>
</dbReference>
<evidence type="ECO:0000256" key="1">
    <source>
        <dbReference type="ARBA" id="ARBA00005354"/>
    </source>
</evidence>
<dbReference type="OrthoDB" id="40902at2759"/>
<evidence type="ECO:0000256" key="3">
    <source>
        <dbReference type="ARBA" id="ARBA00022527"/>
    </source>
</evidence>
<dbReference type="InterPro" id="IPR000719">
    <property type="entry name" value="Prot_kinase_dom"/>
</dbReference>
<evidence type="ECO:0000256" key="11">
    <source>
        <dbReference type="ARBA" id="ARBA00047430"/>
    </source>
</evidence>